<sequence>MGAIHGVLSCKMPINMKNFIRMCNRCLENHKEEEEKFISFLRLRRLRKTPERFEILRCVLYYNDHFDVDCLYKALESSGYHVSRATIYSTLELLCSAGIVRRLLFDTHQARYERASQTHSHLVCTECGEIREVDLEDIDGALANMKFSDFRAAYVSTCIYGVCEKCRKKSQKSSIHKIE</sequence>
<accession>A0AC61RGZ6</accession>
<protein>
    <submittedName>
        <fullName evidence="1">Transcriptional repressor</fullName>
    </submittedName>
</protein>
<organism evidence="1 2">
    <name type="scientific">Lepagella muris</name>
    <dbReference type="NCBI Taxonomy" id="3032870"/>
    <lineage>
        <taxon>Bacteria</taxon>
        <taxon>Pseudomonadati</taxon>
        <taxon>Bacteroidota</taxon>
        <taxon>Bacteroidia</taxon>
        <taxon>Bacteroidales</taxon>
        <taxon>Muribaculaceae</taxon>
        <taxon>Lepagella</taxon>
    </lineage>
</organism>
<reference evidence="1" key="1">
    <citation type="submission" date="2019-04" db="EMBL/GenBank/DDBJ databases">
        <title>Microbes associate with the intestines of laboratory mice.</title>
        <authorList>
            <person name="Navarre W."/>
            <person name="Wong E."/>
            <person name="Huang K."/>
            <person name="Tropini C."/>
            <person name="Ng K."/>
            <person name="Yu B."/>
        </authorList>
    </citation>
    <scope>NUCLEOTIDE SEQUENCE</scope>
    <source>
        <strain evidence="1">NM04_E33</strain>
    </source>
</reference>
<name>A0AC61RGZ6_9BACT</name>
<evidence type="ECO:0000313" key="2">
    <source>
        <dbReference type="Proteomes" id="UP000306319"/>
    </source>
</evidence>
<keyword evidence="2" id="KW-1185">Reference proteome</keyword>
<evidence type="ECO:0000313" key="1">
    <source>
        <dbReference type="EMBL" id="TGY77038.1"/>
    </source>
</evidence>
<gene>
    <name evidence="1" type="ORF">E5331_16175</name>
</gene>
<proteinExistence type="predicted"/>
<comment type="caution">
    <text evidence="1">The sequence shown here is derived from an EMBL/GenBank/DDBJ whole genome shotgun (WGS) entry which is preliminary data.</text>
</comment>
<dbReference type="EMBL" id="SRYB01000031">
    <property type="protein sequence ID" value="TGY77038.1"/>
    <property type="molecule type" value="Genomic_DNA"/>
</dbReference>
<dbReference type="Proteomes" id="UP000306319">
    <property type="component" value="Unassembled WGS sequence"/>
</dbReference>